<dbReference type="RefSeq" id="WP_275683343.1">
    <property type="nucleotide sequence ID" value="NZ_JAJLJH010000004.1"/>
</dbReference>
<accession>A0A9X2C031</accession>
<proteinExistence type="predicted"/>
<gene>
    <name evidence="1" type="ORF">LPC04_16475</name>
</gene>
<organism evidence="1 2">
    <name type="scientific">Scleromatobacter humisilvae</name>
    <dbReference type="NCBI Taxonomy" id="2897159"/>
    <lineage>
        <taxon>Bacteria</taxon>
        <taxon>Pseudomonadati</taxon>
        <taxon>Pseudomonadota</taxon>
        <taxon>Betaproteobacteria</taxon>
        <taxon>Burkholderiales</taxon>
        <taxon>Sphaerotilaceae</taxon>
        <taxon>Scleromatobacter</taxon>
    </lineage>
</organism>
<protein>
    <submittedName>
        <fullName evidence="1">Uncharacterized protein</fullName>
    </submittedName>
</protein>
<dbReference type="AlphaFoldDB" id="A0A9X2C031"/>
<dbReference type="Proteomes" id="UP001139353">
    <property type="component" value="Unassembled WGS sequence"/>
</dbReference>
<evidence type="ECO:0000313" key="2">
    <source>
        <dbReference type="Proteomes" id="UP001139353"/>
    </source>
</evidence>
<evidence type="ECO:0000313" key="1">
    <source>
        <dbReference type="EMBL" id="MCK9687303.1"/>
    </source>
</evidence>
<keyword evidence="2" id="KW-1185">Reference proteome</keyword>
<reference evidence="1" key="1">
    <citation type="submission" date="2021-11" db="EMBL/GenBank/DDBJ databases">
        <title>BS-T2-15 a new species belonging to the Comamonadaceae family isolated from the soil of a French oak forest.</title>
        <authorList>
            <person name="Mieszkin S."/>
            <person name="Alain K."/>
        </authorList>
    </citation>
    <scope>NUCLEOTIDE SEQUENCE</scope>
    <source>
        <strain evidence="1">BS-T2-15</strain>
    </source>
</reference>
<sequence length="115" mass="11510">MSTRLWADANFGAGLAAAKGFWAGLEVFAVDAAGFGGVEAADADEVAVVGAGTAAGAGEGAGAAAVVSAGFLQQTWADATPPMATDSAATTQRTARSFAVRFIRSFSFKFIVCLL</sequence>
<comment type="caution">
    <text evidence="1">The sequence shown here is derived from an EMBL/GenBank/DDBJ whole genome shotgun (WGS) entry which is preliminary data.</text>
</comment>
<name>A0A9X2C031_9BURK</name>
<dbReference type="EMBL" id="JAJLJH010000004">
    <property type="protein sequence ID" value="MCK9687303.1"/>
    <property type="molecule type" value="Genomic_DNA"/>
</dbReference>